<proteinExistence type="predicted"/>
<evidence type="ECO:0000313" key="4">
    <source>
        <dbReference type="Proteomes" id="UP001566331"/>
    </source>
</evidence>
<gene>
    <name evidence="3" type="ORF">AB6713_08115</name>
</gene>
<keyword evidence="3" id="KW-0378">Hydrolase</keyword>
<accession>A0ABV4HPC3</accession>
<name>A0ABV4HPC3_9GAMM</name>
<dbReference type="PANTHER" id="PTHR14859:SF15">
    <property type="entry name" value="ENDONUCLEASE_EXONUCLEASE_PHOSPHATASE DOMAIN-CONTAINING PROTEIN"/>
    <property type="match status" value="1"/>
</dbReference>
<feature type="compositionally biased region" description="Low complexity" evidence="1">
    <location>
        <begin position="201"/>
        <end position="212"/>
    </location>
</feature>
<evidence type="ECO:0000313" key="3">
    <source>
        <dbReference type="EMBL" id="MEZ0474583.1"/>
    </source>
</evidence>
<dbReference type="GO" id="GO:0004519">
    <property type="term" value="F:endonuclease activity"/>
    <property type="evidence" value="ECO:0007669"/>
    <property type="project" value="UniProtKB-KW"/>
</dbReference>
<dbReference type="RefSeq" id="WP_370563905.1">
    <property type="nucleotide sequence ID" value="NZ_JBFWIB010000005.1"/>
</dbReference>
<dbReference type="InterPro" id="IPR036691">
    <property type="entry name" value="Endo/exonu/phosph_ase_sf"/>
</dbReference>
<evidence type="ECO:0000256" key="1">
    <source>
        <dbReference type="SAM" id="MobiDB-lite"/>
    </source>
</evidence>
<dbReference type="InterPro" id="IPR051916">
    <property type="entry name" value="GPI-anchor_lipid_remodeler"/>
</dbReference>
<dbReference type="PANTHER" id="PTHR14859">
    <property type="entry name" value="CALCOFLUOR WHITE HYPERSENSITIVE PROTEIN PRECURSOR"/>
    <property type="match status" value="1"/>
</dbReference>
<dbReference type="Pfam" id="PF03372">
    <property type="entry name" value="Exo_endo_phos"/>
    <property type="match status" value="1"/>
</dbReference>
<dbReference type="SUPFAM" id="SSF56219">
    <property type="entry name" value="DNase I-like"/>
    <property type="match status" value="1"/>
</dbReference>
<evidence type="ECO:0000259" key="2">
    <source>
        <dbReference type="Pfam" id="PF03372"/>
    </source>
</evidence>
<protein>
    <submittedName>
        <fullName evidence="3">Endonuclease/exonuclease/phosphatase family protein</fullName>
    </submittedName>
</protein>
<keyword evidence="3" id="KW-0540">Nuclease</keyword>
<organism evidence="3 4">
    <name type="scientific">Luteimonas salinilitoris</name>
    <dbReference type="NCBI Taxonomy" id="3237697"/>
    <lineage>
        <taxon>Bacteria</taxon>
        <taxon>Pseudomonadati</taxon>
        <taxon>Pseudomonadota</taxon>
        <taxon>Gammaproteobacteria</taxon>
        <taxon>Lysobacterales</taxon>
        <taxon>Lysobacteraceae</taxon>
        <taxon>Luteimonas</taxon>
    </lineage>
</organism>
<feature type="region of interest" description="Disordered" evidence="1">
    <location>
        <begin position="18"/>
        <end position="41"/>
    </location>
</feature>
<dbReference type="Gene3D" id="3.60.10.10">
    <property type="entry name" value="Endonuclease/exonuclease/phosphatase"/>
    <property type="match status" value="1"/>
</dbReference>
<keyword evidence="4" id="KW-1185">Reference proteome</keyword>
<keyword evidence="3" id="KW-0255">Endonuclease</keyword>
<comment type="caution">
    <text evidence="3">The sequence shown here is derived from an EMBL/GenBank/DDBJ whole genome shotgun (WGS) entry which is preliminary data.</text>
</comment>
<dbReference type="Proteomes" id="UP001566331">
    <property type="component" value="Unassembled WGS sequence"/>
</dbReference>
<sequence>MSSFSSIGATLAQAARQFGSADAAERSGRDGPLSPRDLPAPGAGNVRVMTWNLGQGASFTNGGGVDHHQLDTVARDIADSGADVVMVQEIYRNDLTTLERELEAATGREVYVTFSDASTKHRIDERNPLSIFRAAVGEDFGNAVISFAPQEEIVDRHLTHDGDEGRTVLGVEIDVGGQPVRLYTTHVTSQGTQEVMPESGPPTGTTTTTLPGDTPPPEPAPTIHDPQVAQIGEVFATADGDGPMILGGDFNVAPDASRPSAAVINTFDDFGYTDAAADAGPTSDQGEGRRIDYVFTEGVDVVQSYVMEAGPSDHAAVVVDVRIPDASPGSGSGVGGGGSTSW</sequence>
<reference evidence="3 4" key="1">
    <citation type="submission" date="2024-07" db="EMBL/GenBank/DDBJ databases">
        <title>Luteimonas salilacus sp. nov., isolated from the shore soil of Salt Lake in Tibet of China.</title>
        <authorList>
            <person name="Zhang X."/>
            <person name="Li A."/>
        </authorList>
    </citation>
    <scope>NUCLEOTIDE SEQUENCE [LARGE SCALE GENOMIC DNA]</scope>
    <source>
        <strain evidence="3 4">B3-2-R+30</strain>
    </source>
</reference>
<feature type="domain" description="Endonuclease/exonuclease/phosphatase" evidence="2">
    <location>
        <begin position="49"/>
        <end position="314"/>
    </location>
</feature>
<feature type="region of interest" description="Disordered" evidence="1">
    <location>
        <begin position="188"/>
        <end position="218"/>
    </location>
</feature>
<dbReference type="EMBL" id="JBFWIC010000008">
    <property type="protein sequence ID" value="MEZ0474583.1"/>
    <property type="molecule type" value="Genomic_DNA"/>
</dbReference>
<dbReference type="InterPro" id="IPR005135">
    <property type="entry name" value="Endo/exonuclease/phosphatase"/>
</dbReference>